<feature type="site" description="Interaction with tRNA" evidence="9">
    <location>
        <position position="340"/>
    </location>
</feature>
<dbReference type="GO" id="GO:0000049">
    <property type="term" value="F:tRNA binding"/>
    <property type="evidence" value="ECO:0007669"/>
    <property type="project" value="UniProtKB-KW"/>
</dbReference>
<feature type="binding site" evidence="9">
    <location>
        <begin position="10"/>
        <end position="17"/>
    </location>
    <ligand>
        <name>ATP</name>
        <dbReference type="ChEBI" id="CHEBI:30616"/>
    </ligand>
</feature>
<dbReference type="SUPFAM" id="SSF52402">
    <property type="entry name" value="Adenine nucleotide alpha hydrolases-like"/>
    <property type="match status" value="1"/>
</dbReference>
<keyword evidence="6 9" id="KW-0694">RNA-binding</keyword>
<dbReference type="Pfam" id="PF03054">
    <property type="entry name" value="tRNA_Me_trans"/>
    <property type="match status" value="1"/>
</dbReference>
<dbReference type="GO" id="GO:0005737">
    <property type="term" value="C:cytoplasm"/>
    <property type="evidence" value="ECO:0007669"/>
    <property type="project" value="UniProtKB-SubCell"/>
</dbReference>
<evidence type="ECO:0000259" key="11">
    <source>
        <dbReference type="Pfam" id="PF20259"/>
    </source>
</evidence>
<feature type="active site" description="Nucleophile" evidence="9">
    <location>
        <position position="94"/>
    </location>
</feature>
<dbReference type="Gene3D" id="2.30.30.280">
    <property type="entry name" value="Adenine nucleotide alpha hydrolases-like domains"/>
    <property type="match status" value="1"/>
</dbReference>
<feature type="binding site" evidence="9">
    <location>
        <position position="36"/>
    </location>
    <ligand>
        <name>ATP</name>
        <dbReference type="ChEBI" id="CHEBI:30616"/>
    </ligand>
</feature>
<feature type="binding site" evidence="9">
    <location>
        <position position="118"/>
    </location>
    <ligand>
        <name>ATP</name>
        <dbReference type="ChEBI" id="CHEBI:30616"/>
    </ligand>
</feature>
<organism evidence="12 13">
    <name type="scientific">Candidatus Falkowbacteria bacterium CG23_combo_of_CG06-09_8_20_14_all_49_15</name>
    <dbReference type="NCBI Taxonomy" id="1974572"/>
    <lineage>
        <taxon>Bacteria</taxon>
        <taxon>Candidatus Falkowiibacteriota</taxon>
    </lineage>
</organism>
<feature type="region of interest" description="Interaction with tRNA" evidence="9">
    <location>
        <begin position="303"/>
        <end position="304"/>
    </location>
</feature>
<evidence type="ECO:0000256" key="4">
    <source>
        <dbReference type="ARBA" id="ARBA00022741"/>
    </source>
</evidence>
<dbReference type="PANTHER" id="PTHR11933">
    <property type="entry name" value="TRNA 5-METHYLAMINOMETHYL-2-THIOURIDYLATE -METHYLTRANSFERASE"/>
    <property type="match status" value="1"/>
</dbReference>
<keyword evidence="2 9" id="KW-0808">Transferase</keyword>
<dbReference type="InterPro" id="IPR004506">
    <property type="entry name" value="MnmA-like"/>
</dbReference>
<dbReference type="Proteomes" id="UP000230729">
    <property type="component" value="Unassembled WGS sequence"/>
</dbReference>
<evidence type="ECO:0000256" key="6">
    <source>
        <dbReference type="ARBA" id="ARBA00022884"/>
    </source>
</evidence>
<dbReference type="Gene3D" id="3.40.50.620">
    <property type="entry name" value="HUPs"/>
    <property type="match status" value="1"/>
</dbReference>
<reference evidence="12 13" key="1">
    <citation type="submission" date="2017-09" db="EMBL/GenBank/DDBJ databases">
        <title>Depth-based differentiation of microbial function through sediment-hosted aquifers and enrichment of novel symbionts in the deep terrestrial subsurface.</title>
        <authorList>
            <person name="Probst A.J."/>
            <person name="Ladd B."/>
            <person name="Jarett J.K."/>
            <person name="Geller-Mcgrath D.E."/>
            <person name="Sieber C.M."/>
            <person name="Emerson J.B."/>
            <person name="Anantharaman K."/>
            <person name="Thomas B.C."/>
            <person name="Malmstrom R."/>
            <person name="Stieglmeier M."/>
            <person name="Klingl A."/>
            <person name="Woyke T."/>
            <person name="Ryan C.M."/>
            <person name="Banfield J.F."/>
        </authorList>
    </citation>
    <scope>NUCLEOTIDE SEQUENCE [LARGE SCALE GENOMIC DNA]</scope>
    <source>
        <strain evidence="12">CG23_combo_of_CG06-09_8_20_14_all_49_15</strain>
    </source>
</reference>
<evidence type="ECO:0000256" key="8">
    <source>
        <dbReference type="ARBA" id="ARBA00051542"/>
    </source>
</evidence>
<evidence type="ECO:0000256" key="7">
    <source>
        <dbReference type="ARBA" id="ARBA00023157"/>
    </source>
</evidence>
<keyword evidence="4 9" id="KW-0547">Nucleotide-binding</keyword>
<keyword evidence="1 9" id="KW-0820">tRNA-binding</keyword>
<comment type="function">
    <text evidence="9">Catalyzes the 2-thiolation of uridine at the wobble position (U34) of tRNA, leading to the formation of s(2)U34.</text>
</comment>
<feature type="domain" description="tRNA-specific 2-thiouridylase MnmA-like central" evidence="11">
    <location>
        <begin position="204"/>
        <end position="266"/>
    </location>
</feature>
<feature type="site" description="Interaction with tRNA" evidence="9">
    <location>
        <position position="119"/>
    </location>
</feature>
<dbReference type="InterPro" id="IPR046885">
    <property type="entry name" value="MnmA-like_C"/>
</dbReference>
<keyword evidence="3 9" id="KW-0819">tRNA processing</keyword>
<evidence type="ECO:0000256" key="2">
    <source>
        <dbReference type="ARBA" id="ARBA00022679"/>
    </source>
</evidence>
<dbReference type="CDD" id="cd01998">
    <property type="entry name" value="MnmA_TRMU-like"/>
    <property type="match status" value="1"/>
</dbReference>
<dbReference type="InterPro" id="IPR023382">
    <property type="entry name" value="MnmA-like_central_sf"/>
</dbReference>
<evidence type="ECO:0000256" key="5">
    <source>
        <dbReference type="ARBA" id="ARBA00022840"/>
    </source>
</evidence>
<dbReference type="NCBIfam" id="TIGR00420">
    <property type="entry name" value="trmU"/>
    <property type="match status" value="1"/>
</dbReference>
<proteinExistence type="inferred from homology"/>
<keyword evidence="5 9" id="KW-0067">ATP-binding</keyword>
<accession>A0A2G9ZME2</accession>
<comment type="caution">
    <text evidence="12">The sequence shown here is derived from an EMBL/GenBank/DDBJ whole genome shotgun (WGS) entry which is preliminary data.</text>
</comment>
<comment type="subcellular location">
    <subcellularLocation>
        <location evidence="9">Cytoplasm</location>
    </subcellularLocation>
</comment>
<evidence type="ECO:0000259" key="10">
    <source>
        <dbReference type="Pfam" id="PF20258"/>
    </source>
</evidence>
<comment type="catalytic activity">
    <reaction evidence="8 9">
        <text>S-sulfanyl-L-cysteinyl-[protein] + uridine(34) in tRNA + AH2 + ATP = 2-thiouridine(34) in tRNA + L-cysteinyl-[protein] + A + AMP + diphosphate + H(+)</text>
        <dbReference type="Rhea" id="RHEA:47032"/>
        <dbReference type="Rhea" id="RHEA-COMP:10131"/>
        <dbReference type="Rhea" id="RHEA-COMP:11726"/>
        <dbReference type="Rhea" id="RHEA-COMP:11727"/>
        <dbReference type="Rhea" id="RHEA-COMP:11728"/>
        <dbReference type="ChEBI" id="CHEBI:13193"/>
        <dbReference type="ChEBI" id="CHEBI:15378"/>
        <dbReference type="ChEBI" id="CHEBI:17499"/>
        <dbReference type="ChEBI" id="CHEBI:29950"/>
        <dbReference type="ChEBI" id="CHEBI:30616"/>
        <dbReference type="ChEBI" id="CHEBI:33019"/>
        <dbReference type="ChEBI" id="CHEBI:61963"/>
        <dbReference type="ChEBI" id="CHEBI:65315"/>
        <dbReference type="ChEBI" id="CHEBI:87170"/>
        <dbReference type="ChEBI" id="CHEBI:456215"/>
        <dbReference type="EC" id="2.8.1.13"/>
    </reaction>
</comment>
<feature type="active site" description="Cysteine persulfide intermediate" evidence="9">
    <location>
        <position position="195"/>
    </location>
</feature>
<evidence type="ECO:0000313" key="12">
    <source>
        <dbReference type="EMBL" id="PIP33508.1"/>
    </source>
</evidence>
<evidence type="ECO:0000256" key="3">
    <source>
        <dbReference type="ARBA" id="ARBA00022694"/>
    </source>
</evidence>
<dbReference type="GO" id="GO:0103016">
    <property type="term" value="F:tRNA-uridine 2-sulfurtransferase activity"/>
    <property type="evidence" value="ECO:0007669"/>
    <property type="project" value="UniProtKB-EC"/>
</dbReference>
<keyword evidence="7" id="KW-1015">Disulfide bond</keyword>
<dbReference type="EMBL" id="PCSD01000095">
    <property type="protein sequence ID" value="PIP33508.1"/>
    <property type="molecule type" value="Genomic_DNA"/>
</dbReference>
<gene>
    <name evidence="9" type="primary">mnmA</name>
    <name evidence="12" type="ORF">COX22_03980</name>
</gene>
<feature type="region of interest" description="Interaction with tRNA" evidence="9">
    <location>
        <begin position="146"/>
        <end position="148"/>
    </location>
</feature>
<dbReference type="NCBIfam" id="NF001138">
    <property type="entry name" value="PRK00143.1"/>
    <property type="match status" value="1"/>
</dbReference>
<evidence type="ECO:0000256" key="9">
    <source>
        <dbReference type="HAMAP-Rule" id="MF_00144"/>
    </source>
</evidence>
<dbReference type="Gene3D" id="2.40.30.10">
    <property type="entry name" value="Translation factors"/>
    <property type="match status" value="1"/>
</dbReference>
<sequence>MLKKSVIAVAMSGGVDSSVAALLVKKQAKTAFGLFMRLGNPNENEAERAARAVCRRLSMELRVVNLADQFAAKVKKYYLDSYEQGVTPNPCAICNRLVKFGDLLRRALAAGADYLATGHYVRRREKKEGAGRASVFELWSAADQSKDQSYFLWGLTPAQIRPVLFPLGDLRKTLVRRLAKRAGLPSLEKESHDACFLSQSAGHQSFLRSSLRLRPGPIIAPDSKIIGQHEGLPLYTIGQRQGIAVGGAGPYYVYGKDRAANALLVAGPDRPDLFRKKSFIVGFVNWIKGARPRLPLSARIVFRYRHPGAQGLLKAVSGPGPDKKIIIELTVAQKAITPGQSAVFYRGRQLVGGGIILEND</sequence>
<feature type="domain" description="tRNA-specific 2-thiouridylase MnmA-like C-terminal" evidence="10">
    <location>
        <begin position="277"/>
        <end position="356"/>
    </location>
</feature>
<evidence type="ECO:0000256" key="1">
    <source>
        <dbReference type="ARBA" id="ARBA00022555"/>
    </source>
</evidence>
<dbReference type="Pfam" id="PF20259">
    <property type="entry name" value="tRNA_Me_trans_M"/>
    <property type="match status" value="1"/>
</dbReference>
<dbReference type="Pfam" id="PF20258">
    <property type="entry name" value="tRNA_Me_trans_C"/>
    <property type="match status" value="1"/>
</dbReference>
<protein>
    <recommendedName>
        <fullName evidence="9">tRNA-specific 2-thiouridylase MnmA</fullName>
        <ecNumber evidence="9">2.8.1.13</ecNumber>
    </recommendedName>
</protein>
<comment type="caution">
    <text evidence="9">Lacks conserved residue(s) required for the propagation of feature annotation.</text>
</comment>
<dbReference type="HAMAP" id="MF_00144">
    <property type="entry name" value="tRNA_thiouridyl_MnmA"/>
    <property type="match status" value="1"/>
</dbReference>
<dbReference type="InterPro" id="IPR014729">
    <property type="entry name" value="Rossmann-like_a/b/a_fold"/>
</dbReference>
<evidence type="ECO:0000313" key="13">
    <source>
        <dbReference type="Proteomes" id="UP000230729"/>
    </source>
</evidence>
<dbReference type="EC" id="2.8.1.13" evidence="9"/>
<dbReference type="PANTHER" id="PTHR11933:SF5">
    <property type="entry name" value="MITOCHONDRIAL TRNA-SPECIFIC 2-THIOURIDYLASE 1"/>
    <property type="match status" value="1"/>
</dbReference>
<dbReference type="AlphaFoldDB" id="A0A2G9ZME2"/>
<dbReference type="GO" id="GO:0002143">
    <property type="term" value="P:tRNA wobble position uridine thiolation"/>
    <property type="evidence" value="ECO:0007669"/>
    <property type="project" value="TreeGrafter"/>
</dbReference>
<comment type="similarity">
    <text evidence="9">Belongs to the MnmA/TRMU family.</text>
</comment>
<dbReference type="GO" id="GO:0005524">
    <property type="term" value="F:ATP binding"/>
    <property type="evidence" value="ECO:0007669"/>
    <property type="project" value="UniProtKB-KW"/>
</dbReference>
<dbReference type="InterPro" id="IPR046884">
    <property type="entry name" value="MnmA-like_central"/>
</dbReference>
<keyword evidence="9" id="KW-0963">Cytoplasm</keyword>
<name>A0A2G9ZME2_9BACT</name>